<reference evidence="1 3" key="1">
    <citation type="submission" date="2018-11" db="EMBL/GenBank/DDBJ databases">
        <title>Shewanella sp. M2.</title>
        <authorList>
            <person name="Hwang Y.J."/>
            <person name="Hwang C.Y."/>
        </authorList>
    </citation>
    <scope>NUCLEOTIDE SEQUENCE [LARGE SCALE GENOMIC DNA]</scope>
    <source>
        <strain evidence="1 3">M2</strain>
    </source>
</reference>
<dbReference type="KEGG" id="spsr:EGC80_05110"/>
<keyword evidence="3" id="KW-1185">Reference proteome</keyword>
<dbReference type="RefSeq" id="WP_124012939.1">
    <property type="nucleotide sequence ID" value="NZ_CP034073.1"/>
</dbReference>
<evidence type="ECO:0000313" key="3">
    <source>
        <dbReference type="Proteomes" id="UP000273778"/>
    </source>
</evidence>
<protein>
    <recommendedName>
        <fullName evidence="5">Amidohydrolase-related domain-containing protein</fullName>
    </recommendedName>
</protein>
<reference evidence="2" key="3">
    <citation type="submission" date="2018-11" db="EMBL/GenBank/DDBJ databases">
        <authorList>
            <person name="Hwang Y.J."/>
            <person name="Hwang C.Y."/>
        </authorList>
    </citation>
    <scope>NUCLEOTIDE SEQUENCE</scope>
    <source>
        <strain evidence="2">R106</strain>
    </source>
</reference>
<accession>A0A3N4E6C0</accession>
<evidence type="ECO:0000313" key="4">
    <source>
        <dbReference type="Proteomes" id="UP000278855"/>
    </source>
</evidence>
<dbReference type="AlphaFoldDB" id="A0A3N4E6C0"/>
<dbReference type="EMBL" id="RKKB01000003">
    <property type="protein sequence ID" value="RPA32467.1"/>
    <property type="molecule type" value="Genomic_DNA"/>
</dbReference>
<organism evidence="2 4">
    <name type="scientific">Shewanella psychromarinicola</name>
    <dbReference type="NCBI Taxonomy" id="2487742"/>
    <lineage>
        <taxon>Bacteria</taxon>
        <taxon>Pseudomonadati</taxon>
        <taxon>Pseudomonadota</taxon>
        <taxon>Gammaproteobacteria</taxon>
        <taxon>Alteromonadales</taxon>
        <taxon>Shewanellaceae</taxon>
        <taxon>Shewanella</taxon>
    </lineage>
</organism>
<dbReference type="Proteomes" id="UP000278855">
    <property type="component" value="Unassembled WGS sequence"/>
</dbReference>
<dbReference type="EMBL" id="CP034073">
    <property type="protein sequence ID" value="AZG34368.1"/>
    <property type="molecule type" value="Genomic_DNA"/>
</dbReference>
<proteinExistence type="predicted"/>
<sequence length="82" mass="9052">MNYGDILAAVTANVADLFYLDTGRIAVGKPAGLVLCRGASLVFSSKVQKMWIAVEKQDTDSRQGKLGDRYLQKKPMPEVYSR</sequence>
<dbReference type="OrthoDB" id="9802793at2"/>
<gene>
    <name evidence="2" type="ORF">EGC77_11730</name>
    <name evidence="1" type="ORF">EGC80_05110</name>
</gene>
<evidence type="ECO:0008006" key="5">
    <source>
        <dbReference type="Google" id="ProtNLM"/>
    </source>
</evidence>
<reference evidence="4" key="2">
    <citation type="submission" date="2018-11" db="EMBL/GenBank/DDBJ databases">
        <title>Shewanella sp. R106.</title>
        <authorList>
            <person name="Hwang Y.J."/>
            <person name="Hwang C.Y."/>
        </authorList>
    </citation>
    <scope>NUCLEOTIDE SEQUENCE [LARGE SCALE GENOMIC DNA]</scope>
    <source>
        <strain evidence="4">R106</strain>
    </source>
</reference>
<dbReference type="Proteomes" id="UP000273778">
    <property type="component" value="Chromosome"/>
</dbReference>
<name>A0A3N4E6C0_9GAMM</name>
<evidence type="ECO:0000313" key="1">
    <source>
        <dbReference type="EMBL" id="AZG34368.1"/>
    </source>
</evidence>
<evidence type="ECO:0000313" key="2">
    <source>
        <dbReference type="EMBL" id="RPA32467.1"/>
    </source>
</evidence>